<evidence type="ECO:0000313" key="2">
    <source>
        <dbReference type="Proteomes" id="UP000295391"/>
    </source>
</evidence>
<comment type="caution">
    <text evidence="1">The sequence shown here is derived from an EMBL/GenBank/DDBJ whole genome shotgun (WGS) entry which is preliminary data.</text>
</comment>
<protein>
    <submittedName>
        <fullName evidence="1">Uncharacterized protein</fullName>
    </submittedName>
</protein>
<dbReference type="AlphaFoldDB" id="A0A4V3DAS0"/>
<dbReference type="RefSeq" id="WP_133572242.1">
    <property type="nucleotide sequence ID" value="NZ_SNYR01000002.1"/>
</dbReference>
<accession>A0A4V3DAS0</accession>
<organism evidence="1 2">
    <name type="scientific">Maritalea mobilis</name>
    <dbReference type="NCBI Taxonomy" id="483324"/>
    <lineage>
        <taxon>Bacteria</taxon>
        <taxon>Pseudomonadati</taxon>
        <taxon>Pseudomonadota</taxon>
        <taxon>Alphaproteobacteria</taxon>
        <taxon>Hyphomicrobiales</taxon>
        <taxon>Devosiaceae</taxon>
        <taxon>Maritalea</taxon>
    </lineage>
</organism>
<name>A0A4V3DAS0_9HYPH</name>
<keyword evidence="2" id="KW-1185">Reference proteome</keyword>
<dbReference type="Proteomes" id="UP000295391">
    <property type="component" value="Unassembled WGS sequence"/>
</dbReference>
<reference evidence="1 2" key="1">
    <citation type="submission" date="2019-03" db="EMBL/GenBank/DDBJ databases">
        <title>Genomic Encyclopedia of Type Strains, Phase III (KMG-III): the genomes of soil and plant-associated and newly described type strains.</title>
        <authorList>
            <person name="Whitman W."/>
        </authorList>
    </citation>
    <scope>NUCLEOTIDE SEQUENCE [LARGE SCALE GENOMIC DNA]</scope>
    <source>
        <strain evidence="1 2">CGMCC 1.7002</strain>
    </source>
</reference>
<dbReference type="EMBL" id="SNYR01000002">
    <property type="protein sequence ID" value="TDQ63564.1"/>
    <property type="molecule type" value="Genomic_DNA"/>
</dbReference>
<sequence length="237" mass="25763">MTITPTIHHWPISVVPQNQVFYAPGQGISGAYTVGGANALSPEPGGVAFLEMDFNYANTTGNARIISWLMSQIANGSVFRIPIVKSVQVLQASDIGVTVPDSYETVGVPWEQDGSDLLWDQNIGWAYELNVKATAHYLAGVTSITLDMANYNQKLLPGHVIGHQGRAYAVMRISYDDSDAATLTISPPLRAEMKPNDDVTLSPTMIGKVKDPASFRSKYEYGQYIKPGPITFIEALV</sequence>
<evidence type="ECO:0000313" key="1">
    <source>
        <dbReference type="EMBL" id="TDQ63564.1"/>
    </source>
</evidence>
<gene>
    <name evidence="1" type="ORF">ATL17_1570</name>
</gene>
<proteinExistence type="predicted"/>